<dbReference type="GO" id="GO:0005891">
    <property type="term" value="C:voltage-gated calcium channel complex"/>
    <property type="evidence" value="ECO:0007669"/>
    <property type="project" value="TreeGrafter"/>
</dbReference>
<feature type="transmembrane region" description="Helical" evidence="18">
    <location>
        <begin position="301"/>
        <end position="324"/>
    </location>
</feature>
<feature type="region of interest" description="Disordered" evidence="17">
    <location>
        <begin position="127"/>
        <end position="160"/>
    </location>
</feature>
<dbReference type="EMBL" id="CAJMWQ010001751">
    <property type="protein sequence ID" value="CAE6461043.1"/>
    <property type="molecule type" value="Genomic_DNA"/>
</dbReference>
<dbReference type="PANTHER" id="PTHR45628:SF7">
    <property type="entry name" value="VOLTAGE-DEPENDENT CALCIUM CHANNEL TYPE A SUBUNIT ALPHA-1"/>
    <property type="match status" value="1"/>
</dbReference>
<keyword evidence="7 18" id="KW-0812">Transmembrane</keyword>
<evidence type="ECO:0000313" key="20">
    <source>
        <dbReference type="EMBL" id="CAE6461043.1"/>
    </source>
</evidence>
<feature type="compositionally biased region" description="Polar residues" evidence="17">
    <location>
        <begin position="138"/>
        <end position="152"/>
    </location>
</feature>
<evidence type="ECO:0000256" key="10">
    <source>
        <dbReference type="ARBA" id="ARBA00022989"/>
    </source>
</evidence>
<dbReference type="FunFam" id="1.10.287.70:FF:000093">
    <property type="entry name" value="Calcium channel subunit Cch1"/>
    <property type="match status" value="1"/>
</dbReference>
<evidence type="ECO:0000256" key="18">
    <source>
        <dbReference type="SAM" id="Phobius"/>
    </source>
</evidence>
<feature type="transmembrane region" description="Helical" evidence="18">
    <location>
        <begin position="1244"/>
        <end position="1265"/>
    </location>
</feature>
<feature type="transmembrane region" description="Helical" evidence="18">
    <location>
        <begin position="1498"/>
        <end position="1515"/>
    </location>
</feature>
<dbReference type="GO" id="GO:0098703">
    <property type="term" value="P:calcium ion import across plasma membrane"/>
    <property type="evidence" value="ECO:0007669"/>
    <property type="project" value="TreeGrafter"/>
</dbReference>
<keyword evidence="2" id="KW-0813">Transport</keyword>
<gene>
    <name evidence="20" type="ORF">RDB_LOCUS88344</name>
</gene>
<comment type="subcellular location">
    <subcellularLocation>
        <location evidence="1">Cell membrane</location>
        <topology evidence="1">Multi-pass membrane protein</topology>
    </subcellularLocation>
</comment>
<feature type="transmembrane region" description="Helical" evidence="18">
    <location>
        <begin position="1527"/>
        <end position="1548"/>
    </location>
</feature>
<evidence type="ECO:0000256" key="7">
    <source>
        <dbReference type="ARBA" id="ARBA00022692"/>
    </source>
</evidence>
<evidence type="ECO:0000256" key="3">
    <source>
        <dbReference type="ARBA" id="ARBA00022475"/>
    </source>
</evidence>
<feature type="transmembrane region" description="Helical" evidence="18">
    <location>
        <begin position="1422"/>
        <end position="1444"/>
    </location>
</feature>
<evidence type="ECO:0000256" key="9">
    <source>
        <dbReference type="ARBA" id="ARBA00022882"/>
    </source>
</evidence>
<feature type="non-terminal residue" evidence="20">
    <location>
        <position position="1"/>
    </location>
</feature>
<feature type="transmembrane region" description="Helical" evidence="18">
    <location>
        <begin position="654"/>
        <end position="683"/>
    </location>
</feature>
<evidence type="ECO:0000256" key="16">
    <source>
        <dbReference type="ARBA" id="ARBA00067459"/>
    </source>
</evidence>
<comment type="caution">
    <text evidence="20">The sequence shown here is derived from an EMBL/GenBank/DDBJ whole genome shotgun (WGS) entry which is preliminary data.</text>
</comment>
<dbReference type="InterPro" id="IPR027359">
    <property type="entry name" value="Volt_channel_dom_sf"/>
</dbReference>
<name>A0A8H3BM10_9AGAM</name>
<feature type="transmembrane region" description="Helical" evidence="18">
    <location>
        <begin position="770"/>
        <end position="790"/>
    </location>
</feature>
<keyword evidence="8" id="KW-0106">Calcium</keyword>
<feature type="region of interest" description="Disordered" evidence="17">
    <location>
        <begin position="1"/>
        <end position="58"/>
    </location>
</feature>
<evidence type="ECO:0000256" key="1">
    <source>
        <dbReference type="ARBA" id="ARBA00004651"/>
    </source>
</evidence>
<feature type="compositionally biased region" description="Basic and acidic residues" evidence="17">
    <location>
        <begin position="16"/>
        <end position="27"/>
    </location>
</feature>
<dbReference type="Gene3D" id="1.20.120.350">
    <property type="entry name" value="Voltage-gated potassium channels. Chain C"/>
    <property type="match status" value="4"/>
</dbReference>
<keyword evidence="4" id="KW-0597">Phosphoprotein</keyword>
<feature type="domain" description="EF-hand" evidence="19">
    <location>
        <begin position="1754"/>
        <end position="1789"/>
    </location>
</feature>
<accession>A0A8H3BM10</accession>
<feature type="transmembrane region" description="Helical" evidence="18">
    <location>
        <begin position="520"/>
        <end position="540"/>
    </location>
</feature>
<evidence type="ECO:0000256" key="11">
    <source>
        <dbReference type="ARBA" id="ARBA00023065"/>
    </source>
</evidence>
<dbReference type="SUPFAM" id="SSF81324">
    <property type="entry name" value="Voltage-gated potassium channels"/>
    <property type="match status" value="4"/>
</dbReference>
<feature type="region of interest" description="Disordered" evidence="17">
    <location>
        <begin position="187"/>
        <end position="229"/>
    </location>
</feature>
<dbReference type="FunFam" id="1.10.287.70:FF:000118">
    <property type="entry name" value="Calcium channel subunit Cch1"/>
    <property type="match status" value="1"/>
</dbReference>
<evidence type="ECO:0000259" key="19">
    <source>
        <dbReference type="PROSITE" id="PS50222"/>
    </source>
</evidence>
<feature type="transmembrane region" description="Helical" evidence="18">
    <location>
        <begin position="625"/>
        <end position="642"/>
    </location>
</feature>
<keyword evidence="14" id="KW-0407">Ion channel</keyword>
<feature type="transmembrane region" description="Helical" evidence="18">
    <location>
        <begin position="893"/>
        <end position="909"/>
    </location>
</feature>
<dbReference type="InterPro" id="IPR002048">
    <property type="entry name" value="EF_hand_dom"/>
</dbReference>
<feature type="transmembrane region" description="Helical" evidence="18">
    <location>
        <begin position="1198"/>
        <end position="1224"/>
    </location>
</feature>
<dbReference type="Gene3D" id="1.10.287.70">
    <property type="match status" value="4"/>
</dbReference>
<dbReference type="GO" id="GO:0005509">
    <property type="term" value="F:calcium ion binding"/>
    <property type="evidence" value="ECO:0007669"/>
    <property type="project" value="InterPro"/>
</dbReference>
<feature type="region of interest" description="Disordered" evidence="17">
    <location>
        <begin position="1989"/>
        <end position="2015"/>
    </location>
</feature>
<keyword evidence="3" id="KW-1003">Cell membrane</keyword>
<dbReference type="PANTHER" id="PTHR45628">
    <property type="entry name" value="VOLTAGE-DEPENDENT CALCIUM CHANNEL TYPE A SUBUNIT ALPHA-1"/>
    <property type="match status" value="1"/>
</dbReference>
<feature type="compositionally biased region" description="Basic and acidic residues" evidence="17">
    <location>
        <begin position="187"/>
        <end position="210"/>
    </location>
</feature>
<feature type="transmembrane region" description="Helical" evidence="18">
    <location>
        <begin position="729"/>
        <end position="750"/>
    </location>
</feature>
<feature type="transmembrane region" description="Helical" evidence="18">
    <location>
        <begin position="863"/>
        <end position="881"/>
    </location>
</feature>
<dbReference type="Gene3D" id="1.10.238.10">
    <property type="entry name" value="EF-hand"/>
    <property type="match status" value="1"/>
</dbReference>
<evidence type="ECO:0000256" key="17">
    <source>
        <dbReference type="SAM" id="MobiDB-lite"/>
    </source>
</evidence>
<keyword evidence="9" id="KW-0851">Voltage-gated channel</keyword>
<evidence type="ECO:0000256" key="12">
    <source>
        <dbReference type="ARBA" id="ARBA00023136"/>
    </source>
</evidence>
<keyword evidence="12 18" id="KW-0472">Membrane</keyword>
<proteinExistence type="inferred from homology"/>
<keyword evidence="6" id="KW-0107">Calcium channel</keyword>
<dbReference type="InterPro" id="IPR050599">
    <property type="entry name" value="VDCC_alpha-1_subunit"/>
</dbReference>
<dbReference type="Proteomes" id="UP000663826">
    <property type="component" value="Unassembled WGS sequence"/>
</dbReference>
<keyword evidence="11" id="KW-0406">Ion transport</keyword>
<keyword evidence="10 18" id="KW-1133">Transmembrane helix</keyword>
<feature type="compositionally biased region" description="Polar residues" evidence="17">
    <location>
        <begin position="1997"/>
        <end position="2006"/>
    </location>
</feature>
<evidence type="ECO:0000256" key="8">
    <source>
        <dbReference type="ARBA" id="ARBA00022837"/>
    </source>
</evidence>
<feature type="transmembrane region" description="Helical" evidence="18">
    <location>
        <begin position="930"/>
        <end position="955"/>
    </location>
</feature>
<organism evidence="20 21">
    <name type="scientific">Rhizoctonia solani</name>
    <dbReference type="NCBI Taxonomy" id="456999"/>
    <lineage>
        <taxon>Eukaryota</taxon>
        <taxon>Fungi</taxon>
        <taxon>Dikarya</taxon>
        <taxon>Basidiomycota</taxon>
        <taxon>Agaricomycotina</taxon>
        <taxon>Agaricomycetes</taxon>
        <taxon>Cantharellales</taxon>
        <taxon>Ceratobasidiaceae</taxon>
        <taxon>Rhizoctonia</taxon>
    </lineage>
</organism>
<evidence type="ECO:0000256" key="5">
    <source>
        <dbReference type="ARBA" id="ARBA00022568"/>
    </source>
</evidence>
<feature type="transmembrane region" description="Helical" evidence="18">
    <location>
        <begin position="1560"/>
        <end position="1581"/>
    </location>
</feature>
<evidence type="ECO:0000256" key="14">
    <source>
        <dbReference type="ARBA" id="ARBA00023303"/>
    </source>
</evidence>
<evidence type="ECO:0000256" key="4">
    <source>
        <dbReference type="ARBA" id="ARBA00022553"/>
    </source>
</evidence>
<sequence length="2072" mass="234808">ERVLLGPLKRMAPRTPTRDRSPQRIDTEVAAVSNSVQPSPVGPRTSPEEGLSRRTSWNRAVNDPLGLYATQQDSVAGHHDAESIFDEPESVHPYFSRQSIQSEVSFDSPTLDPGDVDDLTRLTDAAAPHWRGEPAEDGSQSEAWGATPSTSRRAPASPMRSATLKAVSKHLRRVSLRVVNLAGVQLEDKPMPRTPEREDVPRPFPDREQGEPISEPVPAPEPEDELDRSQHMQLRGRTLGVFGPENGLRKAMRATLLWSWTEPIILVLIFANAVFLTTQAWRSVYVHERVDGYFKTWEDYGLFVLFCIFTVEMIARIIVSGFVLDPEIKPSSVGQWLQDLAPGDNFAARARSVRRKVFEQRAPYAQHAVSDSTTALAEKSPKATLTFALASQVGVAAAHGSRSDTAPRSGQPHAQHIQSQSGTWYLHHATDTPFQIAVARQRILSEQSSTYLRHSWNRTDFVAVCSFWIMFGLAISGKENQPELHLYVFRALSVLRTARLLAVTKGTSTIMHSLKRAGPLLTRVTLFVLFAIILFSIVGVQSFKGSFRRTCVIADSIADLSTDNAIVLSQNCGAWVDPATLRSTGYVNSDGNRTEEAKGFTCPLGQICVEAAQNPQNGTQAFDNFFLASMQVVVVASVNTWAPVMYQMMDTDFYFSFAFFIVCVLVLNFWLINLFVAVITNMFGAIRAETKKSAFGATDSDQTEEEEEEKTGWSAKGKRKRVPSFLRKCYEWPPVTYFWVALVVVSFGLQASKTTDSSPRYLERLDQAEFVLTIAFDVDIIWRALGYLPYWRDFFMKKMNNLDLVLAIGSSIIQIPAIKNSEVYPWLTIFQLARFYRVILAVPRMRPLLLRVFGNMTGLANMVLFLILTNYIAALVAIQLLRGDLPEDSDMNYSQIPLSFIGMYQIFSSENWTDVLYNATASEVQFKQTVIVAIFLCGWFFFANFILLQMFIAVINENFDVAEEQKREEQLAAYQRKIQPRVARLEWMDKWNPYRFFKSESPSTTPGGQTVGRNKSMLQRIRRSRTHARKASYHSDFDEPKGFIAVLRKFFALDPPESEDVPMQNIRKRRPTLTILGDETVELERHLEILSATNPNDIPDDRRFEREQRARKAEFIRAHPTFDRTFWVLSQQNPLRKFCQMLVMPSNGDRIYGRPPSPVPQAIFQLTIMVVVISGIVIAAIATPVYRREYFKDRGGRIHLAWFDIAEATFGFVLVLELIIKVVADGFIFTPNAYVLSVWNLVDLTILVALLSNVITSLIVIGGISRLTRSLKAFRALRLVTLVGRMRETFHSVMFAGANRIFEAGMLAMLYMLPYACWGLNIFAGRFYLCNDEDVPGKLECVGEYMNSPVDDSLGFLAPRSWDIPSPSTTFSFDTFGSSLLILFEIVSLEGWIDVLVVALGLKGKDEQPGHNIAQVNSIFFMVYNLMGAVVILTLFVSIIIGNFSSRSGMALLTTEQRQWIDLHKLIKRQRPSKRPKVRPKGVFREWCYDRAVRKHGFWARFMTVFYVFHIMVLMSQTFSNSILDDFFRNAVFLFVSLVYALDIIIRLSGLGWRSFKANGWNLFDIVVVIGNFATGIPIVFGSQGFLIEQLQKLFLVSIAFKLVQKSDNLNQLFKTAVASLPAIMNLFLLWFTLFIFYGIVFMEVFGLTRWGGAETHNQNYSSLGNALLMLAFMSTGEGWNEYMHDYTVEYPRCQNSSPEEPDSDCGSAAWAYFLFISWNILSMYIFVNMFTGVVVENFSYVFQLTGEMSISREEMRVFKKVWAEFDPDRKGFISRRSLVPFFSKLRGIFEVRLYPESLSPQALVKATKMNNPLTYRSTITGEEIPVPLNMRRLNSMLNGVDYAEVRARRQVYNRLFYEARILEEDPGISFTNMLLLLAHHKLIDDSKSLRVEEAYRRKITTDHVTELVNLDRVRSLLKMVYHRRNYLQARDRLEAERRVKSGVPAIIVEDLPSSPPPTTSRDIAGGLNSPIHSPHESFDRRTSQEHTGYFGRVGSAPSSPITSTPVPRHQRQISDASMLSADITSSPTIGPRYSQDQSISVSRRPSIWGDIIQAAGEKKDEEPAIRRSNSQ</sequence>
<evidence type="ECO:0000256" key="15">
    <source>
        <dbReference type="ARBA" id="ARBA00061395"/>
    </source>
</evidence>
<comment type="similarity">
    <text evidence="15">Belongs to the calcium channel alpha-1 subunit (TC 1.A.1.11) family.</text>
</comment>
<dbReference type="PROSITE" id="PS50222">
    <property type="entry name" value="EF_HAND_2"/>
    <property type="match status" value="1"/>
</dbReference>
<protein>
    <recommendedName>
        <fullName evidence="16">Calcium-channel protein CCH1</fullName>
    </recommendedName>
</protein>
<evidence type="ECO:0000256" key="13">
    <source>
        <dbReference type="ARBA" id="ARBA00023180"/>
    </source>
</evidence>
<dbReference type="GO" id="GO:0008331">
    <property type="term" value="F:high voltage-gated calcium channel activity"/>
    <property type="evidence" value="ECO:0007669"/>
    <property type="project" value="TreeGrafter"/>
</dbReference>
<evidence type="ECO:0000256" key="6">
    <source>
        <dbReference type="ARBA" id="ARBA00022673"/>
    </source>
</evidence>
<keyword evidence="13" id="KW-0325">Glycoprotein</keyword>
<feature type="transmembrane region" description="Helical" evidence="18">
    <location>
        <begin position="1162"/>
        <end position="1186"/>
    </location>
</feature>
<reference evidence="20" key="1">
    <citation type="submission" date="2021-01" db="EMBL/GenBank/DDBJ databases">
        <authorList>
            <person name="Kaushik A."/>
        </authorList>
    </citation>
    <scope>NUCLEOTIDE SEQUENCE</scope>
    <source>
        <strain evidence="20">AG1-1B</strain>
    </source>
</reference>
<keyword evidence="5" id="KW-0109">Calcium transport</keyword>
<feature type="transmembrane region" description="Helical" evidence="18">
    <location>
        <begin position="1616"/>
        <end position="1641"/>
    </location>
</feature>
<feature type="transmembrane region" description="Helical" evidence="18">
    <location>
        <begin position="257"/>
        <end position="281"/>
    </location>
</feature>
<dbReference type="Pfam" id="PF00520">
    <property type="entry name" value="Ion_trans"/>
    <property type="match status" value="4"/>
</dbReference>
<dbReference type="InterPro" id="IPR005821">
    <property type="entry name" value="Ion_trans_dom"/>
</dbReference>
<feature type="transmembrane region" description="Helical" evidence="18">
    <location>
        <begin position="1710"/>
        <end position="1728"/>
    </location>
</feature>
<evidence type="ECO:0000313" key="21">
    <source>
        <dbReference type="Proteomes" id="UP000663826"/>
    </source>
</evidence>
<evidence type="ECO:0000256" key="2">
    <source>
        <dbReference type="ARBA" id="ARBA00022448"/>
    </source>
</evidence>